<dbReference type="Proteomes" id="UP000019494">
    <property type="component" value="Unassembled WGS sequence"/>
</dbReference>
<feature type="compositionally biased region" description="Low complexity" evidence="1">
    <location>
        <begin position="1"/>
        <end position="13"/>
    </location>
</feature>
<evidence type="ECO:0000256" key="1">
    <source>
        <dbReference type="SAM" id="MobiDB-lite"/>
    </source>
</evidence>
<feature type="region of interest" description="Disordered" evidence="1">
    <location>
        <begin position="57"/>
        <end position="76"/>
    </location>
</feature>
<feature type="region of interest" description="Disordered" evidence="1">
    <location>
        <begin position="1"/>
        <end position="43"/>
    </location>
</feature>
<dbReference type="EMBL" id="AWQS01000264">
    <property type="protein sequence ID" value="EWT04353.1"/>
    <property type="molecule type" value="Genomic_DNA"/>
</dbReference>
<name>W9GHQ7_9MICO</name>
<accession>W9GHQ7</accession>
<proteinExistence type="predicted"/>
<dbReference type="AlphaFoldDB" id="W9GHQ7"/>
<organism evidence="2 3">
    <name type="scientific">Intrasporangium chromatireducens Q5-1</name>
    <dbReference type="NCBI Taxonomy" id="584657"/>
    <lineage>
        <taxon>Bacteria</taxon>
        <taxon>Bacillati</taxon>
        <taxon>Actinomycetota</taxon>
        <taxon>Actinomycetes</taxon>
        <taxon>Micrococcales</taxon>
        <taxon>Intrasporangiaceae</taxon>
        <taxon>Intrasporangium</taxon>
    </lineage>
</organism>
<evidence type="ECO:0000313" key="2">
    <source>
        <dbReference type="EMBL" id="EWT04353.1"/>
    </source>
</evidence>
<reference evidence="3" key="1">
    <citation type="submission" date="2013-08" db="EMBL/GenBank/DDBJ databases">
        <title>Intrasporangium oryzae NRRL B-24470.</title>
        <authorList>
            <person name="Liu H."/>
            <person name="Wang G."/>
        </authorList>
    </citation>
    <scope>NUCLEOTIDE SEQUENCE [LARGE SCALE GENOMIC DNA]</scope>
    <source>
        <strain evidence="3">Q5-1</strain>
    </source>
</reference>
<comment type="caution">
    <text evidence="2">The sequence shown here is derived from an EMBL/GenBank/DDBJ whole genome shotgun (WGS) entry which is preliminary data.</text>
</comment>
<sequence>MAPKTTTRTNCTTQPQVSGDPQPEVLTGAPVADGPPPPHPLTDEELRLLTGTVQQSGTGVAAAAGPAPTMAPPQATTTDLPAAVGTPITGQTVVATYAEQSNRNAWAYLSTAGWKKLSDLTDTGSTTMTLLAAHARATGSAPYVDENPAGTIGTLYVW</sequence>
<dbReference type="RefSeq" id="WP_034721030.1">
    <property type="nucleotide sequence ID" value="NZ_AWQS01000264.1"/>
</dbReference>
<protein>
    <submittedName>
        <fullName evidence="2">Uncharacterized protein</fullName>
    </submittedName>
</protein>
<dbReference type="OrthoDB" id="5149512at2"/>
<keyword evidence="3" id="KW-1185">Reference proteome</keyword>
<feature type="compositionally biased region" description="Low complexity" evidence="1">
    <location>
        <begin position="61"/>
        <end position="76"/>
    </location>
</feature>
<evidence type="ECO:0000313" key="3">
    <source>
        <dbReference type="Proteomes" id="UP000019494"/>
    </source>
</evidence>
<gene>
    <name evidence="2" type="ORF">N864_14200</name>
</gene>